<gene>
    <name evidence="2" type="ORF">PEPS_02710</name>
</gene>
<dbReference type="Proteomes" id="UP001354989">
    <property type="component" value="Chromosome"/>
</dbReference>
<evidence type="ECO:0000313" key="3">
    <source>
        <dbReference type="Proteomes" id="UP001354989"/>
    </source>
</evidence>
<feature type="transmembrane region" description="Helical" evidence="1">
    <location>
        <begin position="33"/>
        <end position="54"/>
    </location>
</feature>
<keyword evidence="1" id="KW-1133">Transmembrane helix</keyword>
<dbReference type="RefSeq" id="WP_332919805.1">
    <property type="nucleotide sequence ID" value="NZ_AP025292.1"/>
</dbReference>
<dbReference type="EMBL" id="AP025292">
    <property type="protein sequence ID" value="BDC97990.1"/>
    <property type="molecule type" value="Genomic_DNA"/>
</dbReference>
<evidence type="ECO:0000313" key="2">
    <source>
        <dbReference type="EMBL" id="BDC97990.1"/>
    </source>
</evidence>
<keyword evidence="1" id="KW-0812">Transmembrane</keyword>
<name>A0ABN6L4F9_9BACT</name>
<feature type="transmembrane region" description="Helical" evidence="1">
    <location>
        <begin position="75"/>
        <end position="96"/>
    </location>
</feature>
<evidence type="ECO:0008006" key="4">
    <source>
        <dbReference type="Google" id="ProtNLM"/>
    </source>
</evidence>
<proteinExistence type="predicted"/>
<reference evidence="2 3" key="1">
    <citation type="submission" date="2021-12" db="EMBL/GenBank/DDBJ databases">
        <title>Genome sequencing of bacteria with rrn-lacking chromosome and rrn-plasmid.</title>
        <authorList>
            <person name="Anda M."/>
            <person name="Iwasaki W."/>
        </authorList>
    </citation>
    <scope>NUCLEOTIDE SEQUENCE [LARGE SCALE GENOMIC DNA]</scope>
    <source>
        <strain evidence="2 3">NBRC 101262</strain>
    </source>
</reference>
<accession>A0ABN6L4F9</accession>
<keyword evidence="3" id="KW-1185">Reference proteome</keyword>
<sequence>MSKYIPVYLISMIKFIGGPALGSTLGLTYWETVALSVLGMMTSVVIISFFGLQLRRFMQRKKLLGKKKFSPRSRRFVFIWKTFGLWGVAFLTPVFFSPIVGTLLAALMGASRPKLWAYMFISSVFWSLSLSYVVHSLL</sequence>
<protein>
    <recommendedName>
        <fullName evidence="4">Small multi-drug export protein</fullName>
    </recommendedName>
</protein>
<evidence type="ECO:0000256" key="1">
    <source>
        <dbReference type="SAM" id="Phobius"/>
    </source>
</evidence>
<organism evidence="2 3">
    <name type="scientific">Persicobacter psychrovividus</name>
    <dbReference type="NCBI Taxonomy" id="387638"/>
    <lineage>
        <taxon>Bacteria</taxon>
        <taxon>Pseudomonadati</taxon>
        <taxon>Bacteroidota</taxon>
        <taxon>Cytophagia</taxon>
        <taxon>Cytophagales</taxon>
        <taxon>Persicobacteraceae</taxon>
        <taxon>Persicobacter</taxon>
    </lineage>
</organism>
<feature type="transmembrane region" description="Helical" evidence="1">
    <location>
        <begin position="7"/>
        <end position="27"/>
    </location>
</feature>
<keyword evidence="1" id="KW-0472">Membrane</keyword>
<feature type="transmembrane region" description="Helical" evidence="1">
    <location>
        <begin position="116"/>
        <end position="134"/>
    </location>
</feature>